<dbReference type="InterPro" id="IPR002509">
    <property type="entry name" value="NODB_dom"/>
</dbReference>
<dbReference type="CDD" id="cd10918">
    <property type="entry name" value="CE4_NodB_like_5s_6s"/>
    <property type="match status" value="1"/>
</dbReference>
<protein>
    <submittedName>
        <fullName evidence="6">Polysaccharide deacetylase family protein</fullName>
    </submittedName>
</protein>
<dbReference type="Pfam" id="PF01522">
    <property type="entry name" value="Polysacc_deac_1"/>
    <property type="match status" value="1"/>
</dbReference>
<comment type="subcellular location">
    <subcellularLocation>
        <location evidence="1">Secreted</location>
    </subcellularLocation>
</comment>
<evidence type="ECO:0000256" key="2">
    <source>
        <dbReference type="ARBA" id="ARBA00022729"/>
    </source>
</evidence>
<gene>
    <name evidence="6" type="ORF">JF922_24255</name>
</gene>
<dbReference type="EMBL" id="JAEKNR010000237">
    <property type="protein sequence ID" value="MBJ7601172.1"/>
    <property type="molecule type" value="Genomic_DNA"/>
</dbReference>
<dbReference type="SUPFAM" id="SSF88713">
    <property type="entry name" value="Glycoside hydrolase/deacetylase"/>
    <property type="match status" value="1"/>
</dbReference>
<accession>A0A934KCG2</accession>
<dbReference type="GO" id="GO:0005576">
    <property type="term" value="C:extracellular region"/>
    <property type="evidence" value="ECO:0007669"/>
    <property type="project" value="UniProtKB-SubCell"/>
</dbReference>
<evidence type="ECO:0000256" key="3">
    <source>
        <dbReference type="SAM" id="MobiDB-lite"/>
    </source>
</evidence>
<dbReference type="Gene3D" id="3.20.20.370">
    <property type="entry name" value="Glycoside hydrolase/deacetylase"/>
    <property type="match status" value="1"/>
</dbReference>
<feature type="signal peptide" evidence="4">
    <location>
        <begin position="1"/>
        <end position="27"/>
    </location>
</feature>
<dbReference type="GO" id="GO:0016810">
    <property type="term" value="F:hydrolase activity, acting on carbon-nitrogen (but not peptide) bonds"/>
    <property type="evidence" value="ECO:0007669"/>
    <property type="project" value="InterPro"/>
</dbReference>
<feature type="region of interest" description="Disordered" evidence="3">
    <location>
        <begin position="300"/>
        <end position="349"/>
    </location>
</feature>
<feature type="domain" description="NodB homology" evidence="5">
    <location>
        <begin position="144"/>
        <end position="349"/>
    </location>
</feature>
<organism evidence="6 7">
    <name type="scientific">Candidatus Nephthysia bennettiae</name>
    <dbReference type="NCBI Taxonomy" id="3127016"/>
    <lineage>
        <taxon>Bacteria</taxon>
        <taxon>Bacillati</taxon>
        <taxon>Candidatus Dormiibacterota</taxon>
        <taxon>Candidatus Dormibacteria</taxon>
        <taxon>Candidatus Dormibacterales</taxon>
        <taxon>Candidatus Dormibacteraceae</taxon>
        <taxon>Candidatus Nephthysia</taxon>
    </lineage>
</organism>
<dbReference type="InterPro" id="IPR011330">
    <property type="entry name" value="Glyco_hydro/deAcase_b/a-brl"/>
</dbReference>
<proteinExistence type="predicted"/>
<feature type="chain" id="PRO_5037198595" evidence="4">
    <location>
        <begin position="28"/>
        <end position="349"/>
    </location>
</feature>
<dbReference type="PANTHER" id="PTHR34216">
    <property type="match status" value="1"/>
</dbReference>
<evidence type="ECO:0000313" key="6">
    <source>
        <dbReference type="EMBL" id="MBJ7601172.1"/>
    </source>
</evidence>
<comment type="caution">
    <text evidence="6">The sequence shown here is derived from an EMBL/GenBank/DDBJ whole genome shotgun (WGS) entry which is preliminary data.</text>
</comment>
<keyword evidence="7" id="KW-1185">Reference proteome</keyword>
<name>A0A934KCG2_9BACT</name>
<dbReference type="GO" id="GO:0005975">
    <property type="term" value="P:carbohydrate metabolic process"/>
    <property type="evidence" value="ECO:0007669"/>
    <property type="project" value="InterPro"/>
</dbReference>
<sequence length="349" mass="37199">MEHSHRRRTGASLLAALALFALTQAMVSEQLPNSPRPTNVATLRPLNAPSSASFRANGSASGTPASNQALEMVPAGRSTVNVPILMYHYIRDNPDPQDVLGANLSVSPRDFRLQMEWLARNGYHPVDLDDLRSYVMGSGTLPSKPVVISLDDGYSDLYTVAYPLLHAYQFKAVAYVVTGFFGRPSNVTPAQVVEMNANGIEIGSHTVSHPDLTKLSGAELQRQLDDSKVTLEAILGHPVLDFCYPSGAVNPTVVHAVQAAGYQSATTTHAGSTAHSAADRYEWTRVRVSGGEPLAEFAARLGSSEPSQPTPGTAAPVLSTGQPLRPPLRQGRGPARVPPVLPTWGALTP</sequence>
<evidence type="ECO:0000256" key="1">
    <source>
        <dbReference type="ARBA" id="ARBA00004613"/>
    </source>
</evidence>
<dbReference type="Proteomes" id="UP000612893">
    <property type="component" value="Unassembled WGS sequence"/>
</dbReference>
<evidence type="ECO:0000256" key="4">
    <source>
        <dbReference type="SAM" id="SignalP"/>
    </source>
</evidence>
<evidence type="ECO:0000313" key="7">
    <source>
        <dbReference type="Proteomes" id="UP000612893"/>
    </source>
</evidence>
<dbReference type="PROSITE" id="PS51677">
    <property type="entry name" value="NODB"/>
    <property type="match status" value="1"/>
</dbReference>
<feature type="compositionally biased region" description="Low complexity" evidence="3">
    <location>
        <begin position="321"/>
        <end position="334"/>
    </location>
</feature>
<keyword evidence="2 4" id="KW-0732">Signal</keyword>
<dbReference type="InterPro" id="IPR051398">
    <property type="entry name" value="Polysacch_Deacetylase"/>
</dbReference>
<dbReference type="AlphaFoldDB" id="A0A934KCG2"/>
<reference evidence="6" key="1">
    <citation type="submission" date="2020-10" db="EMBL/GenBank/DDBJ databases">
        <title>Ca. Dormibacterota MAGs.</title>
        <authorList>
            <person name="Montgomery K."/>
        </authorList>
    </citation>
    <scope>NUCLEOTIDE SEQUENCE [LARGE SCALE GENOMIC DNA]</scope>
    <source>
        <strain evidence="6">SC8812_S17_10</strain>
    </source>
</reference>
<dbReference type="PANTHER" id="PTHR34216:SF3">
    <property type="entry name" value="POLY-BETA-1,6-N-ACETYL-D-GLUCOSAMINE N-DEACETYLASE"/>
    <property type="match status" value="1"/>
</dbReference>
<evidence type="ECO:0000259" key="5">
    <source>
        <dbReference type="PROSITE" id="PS51677"/>
    </source>
</evidence>